<organism evidence="3 4">
    <name type="scientific">Mucor plumbeus</name>
    <dbReference type="NCBI Taxonomy" id="97098"/>
    <lineage>
        <taxon>Eukaryota</taxon>
        <taxon>Fungi</taxon>
        <taxon>Fungi incertae sedis</taxon>
        <taxon>Mucoromycota</taxon>
        <taxon>Mucoromycotina</taxon>
        <taxon>Mucoromycetes</taxon>
        <taxon>Mucorales</taxon>
        <taxon>Mucorineae</taxon>
        <taxon>Mucoraceae</taxon>
        <taxon>Mucor</taxon>
    </lineage>
</organism>
<feature type="transmembrane region" description="Helical" evidence="2">
    <location>
        <begin position="528"/>
        <end position="550"/>
    </location>
</feature>
<dbReference type="Proteomes" id="UP000650833">
    <property type="component" value="Unassembled WGS sequence"/>
</dbReference>
<evidence type="ECO:0000313" key="3">
    <source>
        <dbReference type="EMBL" id="KAG2212781.1"/>
    </source>
</evidence>
<dbReference type="OrthoDB" id="301415at2759"/>
<feature type="region of interest" description="Disordered" evidence="1">
    <location>
        <begin position="115"/>
        <end position="151"/>
    </location>
</feature>
<feature type="transmembrane region" description="Helical" evidence="2">
    <location>
        <begin position="634"/>
        <end position="660"/>
    </location>
</feature>
<feature type="transmembrane region" description="Helical" evidence="2">
    <location>
        <begin position="411"/>
        <end position="428"/>
    </location>
</feature>
<keyword evidence="4" id="KW-1185">Reference proteome</keyword>
<feature type="transmembrane region" description="Helical" evidence="2">
    <location>
        <begin position="498"/>
        <end position="516"/>
    </location>
</feature>
<keyword evidence="2" id="KW-1133">Transmembrane helix</keyword>
<reference evidence="3" key="1">
    <citation type="submission" date="2020-12" db="EMBL/GenBank/DDBJ databases">
        <title>Metabolic potential, ecology and presence of endohyphal bacteria is reflected in genomic diversity of Mucoromycotina.</title>
        <authorList>
            <person name="Muszewska A."/>
            <person name="Okrasinska A."/>
            <person name="Steczkiewicz K."/>
            <person name="Drgas O."/>
            <person name="Orlowska M."/>
            <person name="Perlinska-Lenart U."/>
            <person name="Aleksandrzak-Piekarczyk T."/>
            <person name="Szatraj K."/>
            <person name="Zielenkiewicz U."/>
            <person name="Pilsyk S."/>
            <person name="Malc E."/>
            <person name="Mieczkowski P."/>
            <person name="Kruszewska J.S."/>
            <person name="Biernat P."/>
            <person name="Pawlowska J."/>
        </authorList>
    </citation>
    <scope>NUCLEOTIDE SEQUENCE</scope>
    <source>
        <strain evidence="3">CBS 226.32</strain>
    </source>
</reference>
<dbReference type="EMBL" id="JAEPRC010000046">
    <property type="protein sequence ID" value="KAG2212781.1"/>
    <property type="molecule type" value="Genomic_DNA"/>
</dbReference>
<sequence length="762" mass="85420">MSNSVPGSPVPTGSNILTTERTRLLNTSTTSYSTRQEVHEETSTVITMGSSSEDSHLHFLNGSGNVAIATTRNLYNNIISAGQPSIPTHQLTEKIQDILVFSEIKKKQQERALIDEKKQNKRAKQNQSGDAAVPSSSSSSSSSDSDSDTGSTRILLKNKLSEWSLDGSKSTNNEGGKRLRKRDYAVDALKFATDKWKTKHGWATGSNNSSSASLFANEDTTTTTTTATTLNNNGHGNSTSNGAANNITVVKQKKKQAEGIPSSAESIFNVAKNASVCAVLALLHERRQSSGHSIETDVSLQSLALSTLNLGLKVQDKSTSHVVLYEMLTNKWLNGKSGELYNFVFFLHEFSLEWAVENDSQLILNDVRVQRVIEDLWQSGPNWRQDPKHPSNIWVQNSGGKYNDEPPKKNFAWFVICSTFVDFLARWPSARYQTLLAVFSALIYLAFHLATVSNIEYTSDTPFSYEYIYYVFVVSDLLVEIFKLGSQPFTYLKKISSYISLITVGLLLSSFIIRFFTLLVVESIEDEYYFLNVSFTLLILATPLMFFRVFTTSTDLCWSTARVNYILHQCFVNSIWVFALGAFVIIGFWVALGALQFNDIHPFGMLRLLVLGALHAPEIGDTLFYQPQVAGLLLAVYLFLTVVVLGSLLTASFLSTILEINSRLDNVKRNWVINRCLKSNPVLNAFIPSIFIDLIFGIIQWFSRVVFKCQSPVVWIEKLHQIIWYIIYSPIILLVGTYELVTTLIFRWKLVTKAFHRNIVIV</sequence>
<keyword evidence="2" id="KW-0472">Membrane</keyword>
<keyword evidence="2" id="KW-0812">Transmembrane</keyword>
<proteinExistence type="predicted"/>
<feature type="transmembrane region" description="Helical" evidence="2">
    <location>
        <begin position="681"/>
        <end position="702"/>
    </location>
</feature>
<dbReference type="AlphaFoldDB" id="A0A8H7V7A3"/>
<feature type="transmembrane region" description="Helical" evidence="2">
    <location>
        <begin position="722"/>
        <end position="746"/>
    </location>
</feature>
<feature type="transmembrane region" description="Helical" evidence="2">
    <location>
        <begin position="571"/>
        <end position="595"/>
    </location>
</feature>
<feature type="transmembrane region" description="Helical" evidence="2">
    <location>
        <begin position="435"/>
        <end position="455"/>
    </location>
</feature>
<accession>A0A8H7V7A3</accession>
<feature type="compositionally biased region" description="Low complexity" evidence="1">
    <location>
        <begin position="135"/>
        <end position="144"/>
    </location>
</feature>
<evidence type="ECO:0000313" key="4">
    <source>
        <dbReference type="Proteomes" id="UP000650833"/>
    </source>
</evidence>
<evidence type="ECO:0000256" key="1">
    <source>
        <dbReference type="SAM" id="MobiDB-lite"/>
    </source>
</evidence>
<comment type="caution">
    <text evidence="3">The sequence shown here is derived from an EMBL/GenBank/DDBJ whole genome shotgun (WGS) entry which is preliminary data.</text>
</comment>
<feature type="transmembrane region" description="Helical" evidence="2">
    <location>
        <begin position="467"/>
        <end position="486"/>
    </location>
</feature>
<evidence type="ECO:0000256" key="2">
    <source>
        <dbReference type="SAM" id="Phobius"/>
    </source>
</evidence>
<gene>
    <name evidence="3" type="ORF">INT46_002109</name>
</gene>
<protein>
    <recommendedName>
        <fullName evidence="5">Ion transport domain-containing protein</fullName>
    </recommendedName>
</protein>
<evidence type="ECO:0008006" key="5">
    <source>
        <dbReference type="Google" id="ProtNLM"/>
    </source>
</evidence>
<name>A0A8H7V7A3_9FUNG</name>